<dbReference type="EMBL" id="JAVIJP010000009">
    <property type="protein sequence ID" value="KAL3647481.1"/>
    <property type="molecule type" value="Genomic_DNA"/>
</dbReference>
<evidence type="ECO:0000313" key="3">
    <source>
        <dbReference type="EMBL" id="KAL3647481.1"/>
    </source>
</evidence>
<dbReference type="Pfam" id="PF02984">
    <property type="entry name" value="Cyclin_C"/>
    <property type="match status" value="1"/>
</dbReference>
<comment type="caution">
    <text evidence="3">The sequence shown here is derived from an EMBL/GenBank/DDBJ whole genome shotgun (WGS) entry which is preliminary data.</text>
</comment>
<dbReference type="SMART" id="SM01332">
    <property type="entry name" value="Cyclin_C"/>
    <property type="match status" value="1"/>
</dbReference>
<dbReference type="Proteomes" id="UP001632038">
    <property type="component" value="Unassembled WGS sequence"/>
</dbReference>
<evidence type="ECO:0000259" key="2">
    <source>
        <dbReference type="SMART" id="SM01332"/>
    </source>
</evidence>
<dbReference type="SMART" id="SM00385">
    <property type="entry name" value="CYCLIN"/>
    <property type="match status" value="1"/>
</dbReference>
<dbReference type="InterPro" id="IPR036915">
    <property type="entry name" value="Cyclin-like_sf"/>
</dbReference>
<feature type="domain" description="Cyclin-like" evidence="1">
    <location>
        <begin position="2"/>
        <end position="82"/>
    </location>
</feature>
<name>A0ABD3DZ04_9LAMI</name>
<feature type="domain" description="Cyclin C-terminal" evidence="2">
    <location>
        <begin position="2"/>
        <end position="110"/>
    </location>
</feature>
<evidence type="ECO:0000259" key="1">
    <source>
        <dbReference type="SMART" id="SM00385"/>
    </source>
</evidence>
<proteinExistence type="predicted"/>
<dbReference type="InterPro" id="IPR004367">
    <property type="entry name" value="Cyclin_C-dom"/>
</dbReference>
<dbReference type="AlphaFoldDB" id="A0ABD3DZ04"/>
<organism evidence="3 4">
    <name type="scientific">Castilleja foliolosa</name>
    <dbReference type="NCBI Taxonomy" id="1961234"/>
    <lineage>
        <taxon>Eukaryota</taxon>
        <taxon>Viridiplantae</taxon>
        <taxon>Streptophyta</taxon>
        <taxon>Embryophyta</taxon>
        <taxon>Tracheophyta</taxon>
        <taxon>Spermatophyta</taxon>
        <taxon>Magnoliopsida</taxon>
        <taxon>eudicotyledons</taxon>
        <taxon>Gunneridae</taxon>
        <taxon>Pentapetalae</taxon>
        <taxon>asterids</taxon>
        <taxon>lamiids</taxon>
        <taxon>Lamiales</taxon>
        <taxon>Orobanchaceae</taxon>
        <taxon>Pedicularideae</taxon>
        <taxon>Castillejinae</taxon>
        <taxon>Castilleja</taxon>
    </lineage>
</organism>
<sequence length="111" mass="12592">MYFLGEGYYSIEDLECMSGKLAKISLMSYRMVGYKPSLVAASSVFLAKYILNPSERPWNRTVQHYTGYEPSDLKECVLELAEARDLYGYVAYAIPTSQPPPIPSHFFTNFG</sequence>
<gene>
    <name evidence="3" type="primary">CYCA3-1_2</name>
    <name evidence="3" type="ORF">CASFOL_008449</name>
</gene>
<reference evidence="4" key="1">
    <citation type="journal article" date="2024" name="IScience">
        <title>Strigolactones Initiate the Formation of Haustorium-like Structures in Castilleja.</title>
        <authorList>
            <person name="Buerger M."/>
            <person name="Peterson D."/>
            <person name="Chory J."/>
        </authorList>
    </citation>
    <scope>NUCLEOTIDE SEQUENCE [LARGE SCALE GENOMIC DNA]</scope>
</reference>
<accession>A0ABD3DZ04</accession>
<evidence type="ECO:0000313" key="4">
    <source>
        <dbReference type="Proteomes" id="UP001632038"/>
    </source>
</evidence>
<keyword evidence="4" id="KW-1185">Reference proteome</keyword>
<protein>
    <submittedName>
        <fullName evidence="3">Cyclin</fullName>
    </submittedName>
</protein>
<dbReference type="SUPFAM" id="SSF47954">
    <property type="entry name" value="Cyclin-like"/>
    <property type="match status" value="1"/>
</dbReference>
<dbReference type="InterPro" id="IPR013763">
    <property type="entry name" value="Cyclin-like_dom"/>
</dbReference>
<dbReference type="Gene3D" id="1.10.472.10">
    <property type="entry name" value="Cyclin-like"/>
    <property type="match status" value="1"/>
</dbReference>